<protein>
    <submittedName>
        <fullName evidence="3">Uncharacterized protein</fullName>
    </submittedName>
</protein>
<evidence type="ECO:0000313" key="3">
    <source>
        <dbReference type="EMBL" id="QEV43477.1"/>
    </source>
</evidence>
<accession>A0A5P2WGE4</accession>
<name>A0A5P2WGE4_9ACTN</name>
<dbReference type="AlphaFoldDB" id="A0A5P2WGE4"/>
<reference evidence="3 4" key="1">
    <citation type="submission" date="2017-09" db="EMBL/GenBank/DDBJ databases">
        <title>Streptomyces genome completion.</title>
        <authorList>
            <person name="Lee N."/>
            <person name="Cho B.-K."/>
        </authorList>
    </citation>
    <scope>NUCLEOTIDE SEQUENCE [LARGE SCALE GENOMIC DNA]</scope>
    <source>
        <strain evidence="3 4">ATCC 14899</strain>
    </source>
</reference>
<evidence type="ECO:0000313" key="4">
    <source>
        <dbReference type="Proteomes" id="UP000325763"/>
    </source>
</evidence>
<dbReference type="EMBL" id="CP023747">
    <property type="protein sequence ID" value="QEV43477.1"/>
    <property type="molecule type" value="Genomic_DNA"/>
</dbReference>
<dbReference type="RefSeq" id="WP_150478304.1">
    <property type="nucleotide sequence ID" value="NZ_CP023747.1"/>
</dbReference>
<feature type="region of interest" description="Disordered" evidence="1">
    <location>
        <begin position="57"/>
        <end position="85"/>
    </location>
</feature>
<gene>
    <name evidence="3" type="ORF">CP978_24825</name>
</gene>
<evidence type="ECO:0000256" key="2">
    <source>
        <dbReference type="SAM" id="Phobius"/>
    </source>
</evidence>
<keyword evidence="2" id="KW-0812">Transmembrane</keyword>
<feature type="transmembrane region" description="Helical" evidence="2">
    <location>
        <begin position="6"/>
        <end position="27"/>
    </location>
</feature>
<keyword evidence="2" id="KW-0472">Membrane</keyword>
<dbReference type="Proteomes" id="UP000325763">
    <property type="component" value="Chromosome"/>
</dbReference>
<proteinExistence type="predicted"/>
<evidence type="ECO:0000256" key="1">
    <source>
        <dbReference type="SAM" id="MobiDB-lite"/>
    </source>
</evidence>
<sequence>MAGRAARWGVALALGGLWWWGMLRLVLAPDAGVLEGAVVTGGWGLSLLPVHCVPKARGEGAAGPRRWPGAWPRWRSARGRGRPSG</sequence>
<organism evidence="3 4">
    <name type="scientific">Streptomyces nodosus</name>
    <dbReference type="NCBI Taxonomy" id="40318"/>
    <lineage>
        <taxon>Bacteria</taxon>
        <taxon>Bacillati</taxon>
        <taxon>Actinomycetota</taxon>
        <taxon>Actinomycetes</taxon>
        <taxon>Kitasatosporales</taxon>
        <taxon>Streptomycetaceae</taxon>
        <taxon>Streptomyces</taxon>
    </lineage>
</organism>
<dbReference type="KEGG" id="snq:CP978_24825"/>
<feature type="compositionally biased region" description="Basic residues" evidence="1">
    <location>
        <begin position="75"/>
        <end position="85"/>
    </location>
</feature>
<keyword evidence="2" id="KW-1133">Transmembrane helix</keyword>
<feature type="compositionally biased region" description="Low complexity" evidence="1">
    <location>
        <begin position="62"/>
        <end position="74"/>
    </location>
</feature>